<organism evidence="4 5">
    <name type="scientific">Trichuris muris</name>
    <name type="common">Mouse whipworm</name>
    <dbReference type="NCBI Taxonomy" id="70415"/>
    <lineage>
        <taxon>Eukaryota</taxon>
        <taxon>Metazoa</taxon>
        <taxon>Ecdysozoa</taxon>
        <taxon>Nematoda</taxon>
        <taxon>Enoplea</taxon>
        <taxon>Dorylaimia</taxon>
        <taxon>Trichinellida</taxon>
        <taxon>Trichuridae</taxon>
        <taxon>Trichuris</taxon>
    </lineage>
</organism>
<dbReference type="STRING" id="70415.A0A5S6QIZ4"/>
<dbReference type="Proteomes" id="UP000046395">
    <property type="component" value="Unassembled WGS sequence"/>
</dbReference>
<evidence type="ECO:0000256" key="1">
    <source>
        <dbReference type="ARBA" id="ARBA00022574"/>
    </source>
</evidence>
<reference evidence="5" key="1">
    <citation type="submission" date="2019-12" db="UniProtKB">
        <authorList>
            <consortium name="WormBaseParasite"/>
        </authorList>
    </citation>
    <scope>IDENTIFICATION</scope>
</reference>
<sequence>MSENEKEFVPSGHLLCKSVASQELLTVCDFYTSNKKHFVFTGSCDAKLALWKWDECLLMPVDCLDCHEDGIIGCDVNPDISTFATVSPATVALFNYDGDLSYKTFERKPRELSAAALSPNGVHLVVGSRTGSVSILNVASMDVCAFVGLPCRSSVRAVAYAPDGERIAVGCGDGSVYLVDSQRLSVLTSLHPHSDRIWALKFSPDGSLLFSSSRDSTIKVHDAGKQPHSICTFDGHTCQVTSLALSRNGRWLVSGSFDGLVCLWDVEERRSICKLLEQDAPISAVALTHEEPNLLMSSSEMGVLMVYDFDKLVRHGISA</sequence>
<dbReference type="InterPro" id="IPR019775">
    <property type="entry name" value="WD40_repeat_CS"/>
</dbReference>
<dbReference type="PROSITE" id="PS50294">
    <property type="entry name" value="WD_REPEATS_REGION"/>
    <property type="match status" value="2"/>
</dbReference>
<evidence type="ECO:0000256" key="3">
    <source>
        <dbReference type="PROSITE-ProRule" id="PRU00221"/>
    </source>
</evidence>
<dbReference type="WBParaSite" id="TMUE_2000007168.1">
    <property type="protein sequence ID" value="TMUE_2000007168.1"/>
    <property type="gene ID" value="WBGene00287000"/>
</dbReference>
<evidence type="ECO:0000313" key="4">
    <source>
        <dbReference type="Proteomes" id="UP000046395"/>
    </source>
</evidence>
<dbReference type="Pfam" id="PF00400">
    <property type="entry name" value="WD40"/>
    <property type="match status" value="3"/>
</dbReference>
<dbReference type="SMART" id="SM00320">
    <property type="entry name" value="WD40"/>
    <property type="match status" value="7"/>
</dbReference>
<dbReference type="SUPFAM" id="SSF50978">
    <property type="entry name" value="WD40 repeat-like"/>
    <property type="match status" value="1"/>
</dbReference>
<dbReference type="AlphaFoldDB" id="A0A5S6QIZ4"/>
<name>A0A5S6QIZ4_TRIMR</name>
<dbReference type="InterPro" id="IPR015943">
    <property type="entry name" value="WD40/YVTN_repeat-like_dom_sf"/>
</dbReference>
<protein>
    <submittedName>
        <fullName evidence="5">WD_REPEATS_REGION domain-containing protein</fullName>
    </submittedName>
</protein>
<dbReference type="InterPro" id="IPR036322">
    <property type="entry name" value="WD40_repeat_dom_sf"/>
</dbReference>
<keyword evidence="4" id="KW-1185">Reference proteome</keyword>
<dbReference type="CDD" id="cd00200">
    <property type="entry name" value="WD40"/>
    <property type="match status" value="1"/>
</dbReference>
<keyword evidence="1 3" id="KW-0853">WD repeat</keyword>
<keyword evidence="2" id="KW-0677">Repeat</keyword>
<dbReference type="PROSITE" id="PS50082">
    <property type="entry name" value="WD_REPEATS_2"/>
    <property type="match status" value="2"/>
</dbReference>
<dbReference type="PROSITE" id="PS00678">
    <property type="entry name" value="WD_REPEATS_1"/>
    <property type="match status" value="1"/>
</dbReference>
<dbReference type="PANTHER" id="PTHR44019">
    <property type="entry name" value="WD REPEAT-CONTAINING PROTEIN 55"/>
    <property type="match status" value="1"/>
</dbReference>
<dbReference type="PANTHER" id="PTHR44019:SF8">
    <property type="entry name" value="POC1 CENTRIOLAR PROTEIN HOMOLOG"/>
    <property type="match status" value="1"/>
</dbReference>
<feature type="repeat" description="WD" evidence="3">
    <location>
        <begin position="233"/>
        <end position="274"/>
    </location>
</feature>
<accession>A0A5S6QIZ4</accession>
<evidence type="ECO:0000256" key="2">
    <source>
        <dbReference type="ARBA" id="ARBA00022737"/>
    </source>
</evidence>
<proteinExistence type="predicted"/>
<dbReference type="InterPro" id="IPR050505">
    <property type="entry name" value="WDR55/POC1"/>
</dbReference>
<feature type="repeat" description="WD" evidence="3">
    <location>
        <begin position="190"/>
        <end position="222"/>
    </location>
</feature>
<dbReference type="Gene3D" id="2.130.10.10">
    <property type="entry name" value="YVTN repeat-like/Quinoprotein amine dehydrogenase"/>
    <property type="match status" value="2"/>
</dbReference>
<dbReference type="InterPro" id="IPR001680">
    <property type="entry name" value="WD40_rpt"/>
</dbReference>
<evidence type="ECO:0000313" key="5">
    <source>
        <dbReference type="WBParaSite" id="TMUE_2000007168.1"/>
    </source>
</evidence>